<dbReference type="Proteomes" id="UP000562027">
    <property type="component" value="Unassembled WGS sequence"/>
</dbReference>
<sequence length="112" mass="11853">MPPITSAPRPAGSVIAALSWRYRLAVFSRAAAALLGGYLLAAAVAAATAVYLPVLAPITRNEATVGGTMLAYLLYAIAFMAAFACLSAWRAWMYTLGPALLLAALVWLPRWL</sequence>
<gene>
    <name evidence="2" type="ORF">HNP55_003952</name>
</gene>
<reference evidence="2 3" key="1">
    <citation type="submission" date="2020-08" db="EMBL/GenBank/DDBJ databases">
        <title>Functional genomics of gut bacteria from endangered species of beetles.</title>
        <authorList>
            <person name="Carlos-Shanley C."/>
        </authorList>
    </citation>
    <scope>NUCLEOTIDE SEQUENCE [LARGE SCALE GENOMIC DNA]</scope>
    <source>
        <strain evidence="2 3">S00239</strain>
    </source>
</reference>
<evidence type="ECO:0000313" key="3">
    <source>
        <dbReference type="Proteomes" id="UP000562027"/>
    </source>
</evidence>
<keyword evidence="1" id="KW-1133">Transmembrane helix</keyword>
<feature type="transmembrane region" description="Helical" evidence="1">
    <location>
        <begin position="30"/>
        <end position="52"/>
    </location>
</feature>
<evidence type="ECO:0000313" key="2">
    <source>
        <dbReference type="EMBL" id="MBB4845402.1"/>
    </source>
</evidence>
<feature type="transmembrane region" description="Helical" evidence="1">
    <location>
        <begin position="64"/>
        <end position="84"/>
    </location>
</feature>
<proteinExistence type="predicted"/>
<comment type="caution">
    <text evidence="2">The sequence shown here is derived from an EMBL/GenBank/DDBJ whole genome shotgun (WGS) entry which is preliminary data.</text>
</comment>
<protein>
    <recommendedName>
        <fullName evidence="4">DUF3649 domain-containing protein</fullName>
    </recommendedName>
</protein>
<dbReference type="AlphaFoldDB" id="A0A840LFJ1"/>
<keyword evidence="1" id="KW-0812">Transmembrane</keyword>
<dbReference type="EMBL" id="JACHLP010000009">
    <property type="protein sequence ID" value="MBB4845402.1"/>
    <property type="molecule type" value="Genomic_DNA"/>
</dbReference>
<dbReference type="RefSeq" id="WP_246448550.1">
    <property type="nucleotide sequence ID" value="NZ_JACHLP010000009.1"/>
</dbReference>
<evidence type="ECO:0008006" key="4">
    <source>
        <dbReference type="Google" id="ProtNLM"/>
    </source>
</evidence>
<organism evidence="2 3">
    <name type="scientific">Roseateles oligotrophus</name>
    <dbReference type="NCBI Taxonomy" id="1769250"/>
    <lineage>
        <taxon>Bacteria</taxon>
        <taxon>Pseudomonadati</taxon>
        <taxon>Pseudomonadota</taxon>
        <taxon>Betaproteobacteria</taxon>
        <taxon>Burkholderiales</taxon>
        <taxon>Sphaerotilaceae</taxon>
        <taxon>Roseateles</taxon>
    </lineage>
</organism>
<name>A0A840LFJ1_9BURK</name>
<accession>A0A840LFJ1</accession>
<feature type="transmembrane region" description="Helical" evidence="1">
    <location>
        <begin position="91"/>
        <end position="108"/>
    </location>
</feature>
<evidence type="ECO:0000256" key="1">
    <source>
        <dbReference type="SAM" id="Phobius"/>
    </source>
</evidence>
<keyword evidence="3" id="KW-1185">Reference proteome</keyword>
<keyword evidence="1" id="KW-0472">Membrane</keyword>